<accession>A0A2Z4QFJ2</accession>
<name>A0A2Z4QFJ2_9CAUD</name>
<dbReference type="Proteomes" id="UP000251795">
    <property type="component" value="Segment"/>
</dbReference>
<reference evidence="1 2" key="1">
    <citation type="submission" date="2018-04" db="EMBL/GenBank/DDBJ databases">
        <authorList>
            <person name="Go L.Y."/>
            <person name="Mitchell J.A."/>
        </authorList>
    </citation>
    <scope>NUCLEOTIDE SEQUENCE [LARGE SCALE GENOMIC DNA]</scope>
</reference>
<gene>
    <name evidence="1" type="ORF">Alexandra_223</name>
</gene>
<organism evidence="1 2">
    <name type="scientific">Erwinia phage vB_EamM_Alexandra</name>
    <dbReference type="NCBI Taxonomy" id="2201424"/>
    <lineage>
        <taxon>Viruses</taxon>
        <taxon>Duplodnaviria</taxon>
        <taxon>Heunggongvirae</taxon>
        <taxon>Uroviricota</taxon>
        <taxon>Caudoviricetes</taxon>
        <taxon>Alexandravirus</taxon>
        <taxon>Alexandravirus alexandra</taxon>
    </lineage>
</organism>
<sequence>MSPIEILFRLEFKLSQSAVLPPTEWPELRSKKTVKRLIQDCPLELIAVKNKRLFKQYGEVLAAFDAAHPLTSLQALKEKGTYRVCFARDLFSMLYPKRSDTFTKLHDEVWQKHVTDDEDWQAELENAEFAAMYGHVFDKFSEMGTANELVEKADFPWHHLNLKPV</sequence>
<keyword evidence="2" id="KW-1185">Reference proteome</keyword>
<evidence type="ECO:0000313" key="2">
    <source>
        <dbReference type="Proteomes" id="UP000251795"/>
    </source>
</evidence>
<dbReference type="EMBL" id="MH248138">
    <property type="protein sequence ID" value="AWY08486.1"/>
    <property type="molecule type" value="Genomic_DNA"/>
</dbReference>
<protein>
    <submittedName>
        <fullName evidence="1">Uncharacterized protein</fullName>
    </submittedName>
</protein>
<proteinExistence type="predicted"/>
<evidence type="ECO:0000313" key="1">
    <source>
        <dbReference type="EMBL" id="AWY08486.1"/>
    </source>
</evidence>